<accession>K7FNK0</accession>
<dbReference type="GO" id="GO:0005886">
    <property type="term" value="C:plasma membrane"/>
    <property type="evidence" value="ECO:0007669"/>
    <property type="project" value="UniProtKB-ARBA"/>
</dbReference>
<dbReference type="Gene3D" id="3.40.50.300">
    <property type="entry name" value="P-loop containing nucleotide triphosphate hydrolases"/>
    <property type="match status" value="2"/>
</dbReference>
<reference evidence="13" key="3">
    <citation type="submission" date="2025-08" db="UniProtKB">
        <authorList>
            <consortium name="Ensembl"/>
        </authorList>
    </citation>
    <scope>IDENTIFICATION</scope>
</reference>
<dbReference type="PROSITE" id="PS00211">
    <property type="entry name" value="ABC_TRANSPORTER_1"/>
    <property type="match status" value="1"/>
</dbReference>
<feature type="transmembrane region" description="Helical" evidence="11">
    <location>
        <begin position="396"/>
        <end position="419"/>
    </location>
</feature>
<feature type="transmembrane region" description="Helical" evidence="11">
    <location>
        <begin position="1101"/>
        <end position="1128"/>
    </location>
</feature>
<evidence type="ECO:0000256" key="1">
    <source>
        <dbReference type="ARBA" id="ARBA00004141"/>
    </source>
</evidence>
<feature type="transmembrane region" description="Helical" evidence="11">
    <location>
        <begin position="300"/>
        <end position="324"/>
    </location>
</feature>
<evidence type="ECO:0000313" key="13">
    <source>
        <dbReference type="Ensembl" id="ENSPSIP00000009610.1"/>
    </source>
</evidence>
<dbReference type="GO" id="GO:0005319">
    <property type="term" value="F:lipid transporter activity"/>
    <property type="evidence" value="ECO:0007669"/>
    <property type="project" value="TreeGrafter"/>
</dbReference>
<feature type="domain" description="ABC transporter" evidence="12">
    <location>
        <begin position="1286"/>
        <end position="1530"/>
    </location>
</feature>
<dbReference type="InterPro" id="IPR003439">
    <property type="entry name" value="ABC_transporter-like_ATP-bd"/>
</dbReference>
<dbReference type="EMBL" id="AGCU01128263">
    <property type="status" value="NOT_ANNOTATED_CDS"/>
    <property type="molecule type" value="Genomic_DNA"/>
</dbReference>
<dbReference type="OMA" id="TNFLKKW"/>
<keyword evidence="6" id="KW-0547">Nucleotide-binding</keyword>
<organism evidence="13 14">
    <name type="scientific">Pelodiscus sinensis</name>
    <name type="common">Chinese softshell turtle</name>
    <name type="synonym">Trionyx sinensis</name>
    <dbReference type="NCBI Taxonomy" id="13735"/>
    <lineage>
        <taxon>Eukaryota</taxon>
        <taxon>Metazoa</taxon>
        <taxon>Chordata</taxon>
        <taxon>Craniata</taxon>
        <taxon>Vertebrata</taxon>
        <taxon>Euteleostomi</taxon>
        <taxon>Archelosauria</taxon>
        <taxon>Testudinata</taxon>
        <taxon>Testudines</taxon>
        <taxon>Cryptodira</taxon>
        <taxon>Trionychia</taxon>
        <taxon>Trionychidae</taxon>
        <taxon>Pelodiscus</taxon>
    </lineage>
</organism>
<feature type="transmembrane region" description="Helical" evidence="11">
    <location>
        <begin position="1204"/>
        <end position="1225"/>
    </location>
</feature>
<dbReference type="SMART" id="SM00382">
    <property type="entry name" value="AAA"/>
    <property type="match status" value="2"/>
</dbReference>
<dbReference type="InterPro" id="IPR026082">
    <property type="entry name" value="ABCA"/>
</dbReference>
<dbReference type="PROSITE" id="PS50893">
    <property type="entry name" value="ABC_TRANSPORTER_2"/>
    <property type="match status" value="2"/>
</dbReference>
<dbReference type="Pfam" id="PF23321">
    <property type="entry name" value="R1_ABCA1"/>
    <property type="match status" value="1"/>
</dbReference>
<evidence type="ECO:0000256" key="5">
    <source>
        <dbReference type="ARBA" id="ARBA00022737"/>
    </source>
</evidence>
<feature type="domain" description="ABC transporter" evidence="12">
    <location>
        <begin position="481"/>
        <end position="716"/>
    </location>
</feature>
<dbReference type="FunFam" id="3.40.50.300:FF:000335">
    <property type="entry name" value="ATP binding cassette subfamily A member 5"/>
    <property type="match status" value="1"/>
</dbReference>
<dbReference type="PANTHER" id="PTHR19229">
    <property type="entry name" value="ATP-BINDING CASSETTE TRANSPORTER SUBFAMILY A ABCA"/>
    <property type="match status" value="1"/>
</dbReference>
<feature type="transmembrane region" description="Helical" evidence="11">
    <location>
        <begin position="1061"/>
        <end position="1089"/>
    </location>
</feature>
<dbReference type="eggNOG" id="KOG0059">
    <property type="taxonomic scope" value="Eukaryota"/>
</dbReference>
<feature type="compositionally biased region" description="Acidic residues" evidence="10">
    <location>
        <begin position="1254"/>
        <end position="1264"/>
    </location>
</feature>
<dbReference type="InterPro" id="IPR017871">
    <property type="entry name" value="ABC_transporter-like_CS"/>
</dbReference>
<feature type="transmembrane region" description="Helical" evidence="11">
    <location>
        <begin position="868"/>
        <end position="889"/>
    </location>
</feature>
<feature type="transmembrane region" description="Helical" evidence="11">
    <location>
        <begin position="1018"/>
        <end position="1040"/>
    </location>
</feature>
<dbReference type="EMBL" id="AGCU01128265">
    <property type="status" value="NOT_ANNOTATED_CDS"/>
    <property type="molecule type" value="Genomic_DNA"/>
</dbReference>
<dbReference type="Pfam" id="PF12698">
    <property type="entry name" value="ABC2_membrane_3"/>
    <property type="match status" value="2"/>
</dbReference>
<evidence type="ECO:0000256" key="7">
    <source>
        <dbReference type="ARBA" id="ARBA00022840"/>
    </source>
</evidence>
<dbReference type="EMBL" id="AGCU01128262">
    <property type="status" value="NOT_ANNOTATED_CDS"/>
    <property type="molecule type" value="Genomic_DNA"/>
</dbReference>
<dbReference type="InterPro" id="IPR027417">
    <property type="entry name" value="P-loop_NTPase"/>
</dbReference>
<evidence type="ECO:0000256" key="3">
    <source>
        <dbReference type="ARBA" id="ARBA00022448"/>
    </source>
</evidence>
<dbReference type="Pfam" id="PF00005">
    <property type="entry name" value="ABC_tran"/>
    <property type="match status" value="2"/>
</dbReference>
<feature type="transmembrane region" description="Helical" evidence="11">
    <location>
        <begin position="1140"/>
        <end position="1160"/>
    </location>
</feature>
<dbReference type="InterPro" id="IPR013525">
    <property type="entry name" value="ABC2_TM"/>
</dbReference>
<dbReference type="FunFam" id="3.40.50.300:FF:000436">
    <property type="entry name" value="ATP binding cassette subfamily A member 9"/>
    <property type="match status" value="1"/>
</dbReference>
<dbReference type="EMBL" id="AGCU01128264">
    <property type="status" value="NOT_ANNOTATED_CDS"/>
    <property type="molecule type" value="Genomic_DNA"/>
</dbReference>
<name>K7FNK0_PELSI</name>
<keyword evidence="5" id="KW-0677">Repeat</keyword>
<dbReference type="RefSeq" id="XP_014432058.1">
    <property type="nucleotide sequence ID" value="XM_014576572.2"/>
</dbReference>
<evidence type="ECO:0000256" key="11">
    <source>
        <dbReference type="SAM" id="Phobius"/>
    </source>
</evidence>
<feature type="transmembrane region" description="Helical" evidence="11">
    <location>
        <begin position="264"/>
        <end position="288"/>
    </location>
</feature>
<reference evidence="14" key="2">
    <citation type="journal article" date="2013" name="Nat. Genet.">
        <title>The draft genomes of soft-shell turtle and green sea turtle yield insights into the development and evolution of the turtle-specific body plan.</title>
        <authorList>
            <person name="Wang Z."/>
            <person name="Pascual-Anaya J."/>
            <person name="Zadissa A."/>
            <person name="Li W."/>
            <person name="Niimura Y."/>
            <person name="Huang Z."/>
            <person name="Li C."/>
            <person name="White S."/>
            <person name="Xiong Z."/>
            <person name="Fang D."/>
            <person name="Wang B."/>
            <person name="Ming Y."/>
            <person name="Chen Y."/>
            <person name="Zheng Y."/>
            <person name="Kuraku S."/>
            <person name="Pignatelli M."/>
            <person name="Herrero J."/>
            <person name="Beal K."/>
            <person name="Nozawa M."/>
            <person name="Li Q."/>
            <person name="Wang J."/>
            <person name="Zhang H."/>
            <person name="Yu L."/>
            <person name="Shigenobu S."/>
            <person name="Wang J."/>
            <person name="Liu J."/>
            <person name="Flicek P."/>
            <person name="Searle S."/>
            <person name="Wang J."/>
            <person name="Kuratani S."/>
            <person name="Yin Y."/>
            <person name="Aken B."/>
            <person name="Zhang G."/>
            <person name="Irie N."/>
        </authorList>
    </citation>
    <scope>NUCLEOTIDE SEQUENCE [LARGE SCALE GENOMIC DNA]</scope>
    <source>
        <strain evidence="14">Daiwa-1</strain>
    </source>
</reference>
<evidence type="ECO:0000256" key="10">
    <source>
        <dbReference type="SAM" id="MobiDB-lite"/>
    </source>
</evidence>
<sequence>MQRFQRNTSVCQQTKALLCKNLLIKWRMKMQTFQEWILSLLFIFLIYLISTTTYYPPDPEIPHAFLGRLDDPAYNATGITVAYTPVTSRTRHIMKKVASESVMMGITIEEMADEKALEAAWILNDEMIGVVFKDDFTYQLRFSPSNVIAPNEHFGHIDSCYNFSEVYCNSPRYWYKGFLSLQSSIDAAIIEMTTNHSVWEEMKSISGVRMESPGIIPLVSLEYSFISFAIAICFTPFMHFLSSNLTREKRKLKELMKMMGLQDAAFWLSWSLLYMVYVLIMSSGLAAITISEFFYTSSYFLILLLFFFYGVASIHFCFMLSALLKKPKLTSSIGFLLTFFSASLSLITLVERLPAPLEWALGLLCPFAFTTGISKILHLEKYGVGFYFSNLMDESYAVFTAYILLIFDSVLYMLLALYFDKVLPDKYDRKYHPLFCFKPSYWCQSRRSSVGERPEMEENHECIFNDSMETVPPALDGKEAIRLNNIKKTYKTKDKEIEALKGLFLNIYEGQITALLGHSGAGKTTLLNILSGLSQPSYGSATIYKYKLSDLRDMEEARALLGVCPQFNVQFETLTLKENLRVFAEIKGIRATEVEYEVQKVLKLLDIINIQDTQANKLSGGQKRKLSLGIAILGDPQVLLLDEPTAGLDPRSRHYVWNLLKERRAGRVTLFSTQFMDEADILADRKAFISHGRIKCVGSSLFLKKKWGIGYHLRMHVNEGCDSGSMISLIRQYIPEATFTGQSENELSYALPLENVDKFPDLFCELDNHSRQGIVNYGVSMTTLEDVFLKLEGEETVDQEDYGVFSEEQAEEERDSFPADEMEQGLLSLSDIGKATVSGIALWRQQVCAVARIRFLKLKHEYKALRSILLLCGFFMIPIAIQFIMVGLWEHLNSWELSPGLYFSPGQQSHKEVTSLLVLNNTGSSIQDFIHSLETQNIMLEIATGKNITKRLIHNGAIQVSWENQSYRFTVMCSIETINCFPVLVNIISNALLCTHNSTAHIRIWNHPFFNSHRPGMWNYFIMIYLMTAVFLVPGFPPHLAMNSIQDYKLKARSLLRISGLFPSAYWCGQALVDIPLYLVLLCTIFGIISTLSSRNWMAASGVFALFAGIISYGASMILFVYVIAFVFRKRCNSCDFWSFILIVTALVSTIISFITMVVISESLSHYIFSILIPMYPLIGVVIKSMKFFMEDEYFIDFGHWSDIFISIFSPYLHCAVFIFLLRWLEMKYGKAVMREDPIFRIPLRNEINHPNPEEPEEEEDEDVQAERARVRGTIASENQQEKPIIIVNNLRKEYKDKKASSVFKKRKKVATKNVSFCVKKGEVFGLLGPNGAGKSTTINMIAGETALTAGQVLVKGKGAAEAQLEESTTGFLGHCPQENPLWPNLTVQQHLEVYAAVKGMRKEDAMLTIRRIAKALELQDHLKKAIRKLSAGVTRKVCFALSMLGKPTVLLLDEPSTGLDPKGQSHVWKAIRAALKNKQQGAILTTHHMEEAEALCDRVAIMVCGKLRCIGAVQYLKSKFGKGYLLEIKVKDPAQVDCLHMEIMRIFPHADRQERVSALLVYKVPMHNALPLSQTFSKLETAKRTFGLEEYSFSLNTLEQVFLELSREQEMNNFDTALEGTFEWKRLHQEDL</sequence>
<evidence type="ECO:0000259" key="12">
    <source>
        <dbReference type="PROSITE" id="PS50893"/>
    </source>
</evidence>
<evidence type="ECO:0000256" key="8">
    <source>
        <dbReference type="ARBA" id="ARBA00022989"/>
    </source>
</evidence>
<evidence type="ECO:0000313" key="14">
    <source>
        <dbReference type="Proteomes" id="UP000007267"/>
    </source>
</evidence>
<dbReference type="HOGENOM" id="CLU_000604_19_1_1"/>
<dbReference type="InterPro" id="IPR003593">
    <property type="entry name" value="AAA+_ATPase"/>
</dbReference>
<keyword evidence="3" id="KW-0813">Transport</keyword>
<dbReference type="GeneTree" id="ENSGT00940000162673"/>
<evidence type="ECO:0000256" key="6">
    <source>
        <dbReference type="ARBA" id="ARBA00022741"/>
    </source>
</evidence>
<dbReference type="GO" id="GO:0140359">
    <property type="term" value="F:ABC-type transporter activity"/>
    <property type="evidence" value="ECO:0007669"/>
    <property type="project" value="InterPro"/>
</dbReference>
<dbReference type="KEGG" id="pss:102461494"/>
<feature type="transmembrane region" description="Helical" evidence="11">
    <location>
        <begin position="331"/>
        <end position="350"/>
    </location>
</feature>
<evidence type="ECO:0000256" key="2">
    <source>
        <dbReference type="ARBA" id="ARBA00008869"/>
    </source>
</evidence>
<dbReference type="GO" id="GO:0016887">
    <property type="term" value="F:ATP hydrolysis activity"/>
    <property type="evidence" value="ECO:0007669"/>
    <property type="project" value="InterPro"/>
</dbReference>
<dbReference type="GO" id="GO:0005524">
    <property type="term" value="F:ATP binding"/>
    <property type="evidence" value="ECO:0007669"/>
    <property type="project" value="UniProtKB-KW"/>
</dbReference>
<keyword evidence="14" id="KW-1185">Reference proteome</keyword>
<keyword evidence="7" id="KW-0067">ATP-binding</keyword>
<feature type="region of interest" description="Disordered" evidence="10">
    <location>
        <begin position="1246"/>
        <end position="1267"/>
    </location>
</feature>
<reference evidence="14" key="1">
    <citation type="submission" date="2011-10" db="EMBL/GenBank/DDBJ databases">
        <authorList>
            <consortium name="Soft-shell Turtle Genome Consortium"/>
        </authorList>
    </citation>
    <scope>NUCLEOTIDE SEQUENCE [LARGE SCALE GENOMIC DNA]</scope>
    <source>
        <strain evidence="14">Daiwa-1</strain>
    </source>
</reference>
<keyword evidence="4 11" id="KW-0812">Transmembrane</keyword>
<dbReference type="SUPFAM" id="SSF52540">
    <property type="entry name" value="P-loop containing nucleoside triphosphate hydrolases"/>
    <property type="match status" value="2"/>
</dbReference>
<dbReference type="Proteomes" id="UP000007267">
    <property type="component" value="Unassembled WGS sequence"/>
</dbReference>
<keyword evidence="9 11" id="KW-0472">Membrane</keyword>
<comment type="similarity">
    <text evidence="2">Belongs to the ABC transporter superfamily. ABCA family.</text>
</comment>
<dbReference type="Ensembl" id="ENSPSIT00000009657.1">
    <property type="protein sequence ID" value="ENSPSIP00000009610.1"/>
    <property type="gene ID" value="ENSPSIG00000008729.1"/>
</dbReference>
<feature type="transmembrane region" description="Helical" evidence="11">
    <location>
        <begin position="36"/>
        <end position="55"/>
    </location>
</feature>
<comment type="subcellular location">
    <subcellularLocation>
        <location evidence="1">Membrane</location>
        <topology evidence="1">Multi-pass membrane protein</topology>
    </subcellularLocation>
</comment>
<proteinExistence type="inferred from homology"/>
<keyword evidence="8 11" id="KW-1133">Transmembrane helix</keyword>
<dbReference type="CDD" id="cd03263">
    <property type="entry name" value="ABC_subfamily_A"/>
    <property type="match status" value="2"/>
</dbReference>
<dbReference type="OrthoDB" id="8061355at2759"/>
<evidence type="ECO:0000256" key="9">
    <source>
        <dbReference type="ARBA" id="ARBA00023136"/>
    </source>
</evidence>
<dbReference type="GeneID" id="102461494"/>
<feature type="transmembrane region" description="Helical" evidence="11">
    <location>
        <begin position="1166"/>
        <end position="1183"/>
    </location>
</feature>
<dbReference type="InterPro" id="IPR056264">
    <property type="entry name" value="R2_ABCA1-4-like"/>
</dbReference>
<dbReference type="PANTHER" id="PTHR19229:SF274">
    <property type="entry name" value="ABC-TYPE ORGANIC ANION TRANSPORTER ABCA8"/>
    <property type="match status" value="1"/>
</dbReference>
<feature type="transmembrane region" description="Helical" evidence="11">
    <location>
        <begin position="223"/>
        <end position="243"/>
    </location>
</feature>
<evidence type="ECO:0000256" key="4">
    <source>
        <dbReference type="ARBA" id="ARBA00022692"/>
    </source>
</evidence>
<reference evidence="13" key="4">
    <citation type="submission" date="2025-09" db="UniProtKB">
        <authorList>
            <consortium name="Ensembl"/>
        </authorList>
    </citation>
    <scope>IDENTIFICATION</scope>
</reference>
<protein>
    <submittedName>
        <fullName evidence="13">ATP-binding cassette sub-family A member 9</fullName>
    </submittedName>
</protein>